<feature type="transmembrane region" description="Helical" evidence="2">
    <location>
        <begin position="147"/>
        <end position="166"/>
    </location>
</feature>
<reference evidence="4" key="1">
    <citation type="submission" date="2017-01" db="EMBL/GenBank/DDBJ databases">
        <authorList>
            <person name="Wang Y."/>
            <person name="White M."/>
            <person name="Kvist S."/>
            <person name="Moncalvo J.-M."/>
        </authorList>
    </citation>
    <scope>NUCLEOTIDE SEQUENCE [LARGE SCALE GENOMIC DNA]</scope>
    <source>
        <strain evidence="4">COL-18-3</strain>
    </source>
</reference>
<comment type="caution">
    <text evidence="3">The sequence shown here is derived from an EMBL/GenBank/DDBJ whole genome shotgun (WGS) entry which is preliminary data.</text>
</comment>
<feature type="transmembrane region" description="Helical" evidence="2">
    <location>
        <begin position="73"/>
        <end position="95"/>
    </location>
</feature>
<protein>
    <recommendedName>
        <fullName evidence="5">Transmembrane protein</fullName>
    </recommendedName>
</protein>
<evidence type="ECO:0000313" key="3">
    <source>
        <dbReference type="EMBL" id="OMH86419.1"/>
    </source>
</evidence>
<dbReference type="EMBL" id="LSSK01000001">
    <property type="protein sequence ID" value="OMH86419.1"/>
    <property type="molecule type" value="Genomic_DNA"/>
</dbReference>
<feature type="transmembrane region" description="Helical" evidence="2">
    <location>
        <begin position="178"/>
        <end position="198"/>
    </location>
</feature>
<keyword evidence="2" id="KW-0472">Membrane</keyword>
<accession>A0A1R1PZP9</accession>
<proteinExistence type="predicted"/>
<dbReference type="Proteomes" id="UP000188320">
    <property type="component" value="Unassembled WGS sequence"/>
</dbReference>
<evidence type="ECO:0000256" key="2">
    <source>
        <dbReference type="SAM" id="Phobius"/>
    </source>
</evidence>
<evidence type="ECO:0008006" key="5">
    <source>
        <dbReference type="Google" id="ProtNLM"/>
    </source>
</evidence>
<keyword evidence="2" id="KW-1133">Transmembrane helix</keyword>
<evidence type="ECO:0000313" key="4">
    <source>
        <dbReference type="Proteomes" id="UP000188320"/>
    </source>
</evidence>
<keyword evidence="2" id="KW-0812">Transmembrane</keyword>
<feature type="transmembrane region" description="Helical" evidence="2">
    <location>
        <begin position="38"/>
        <end position="61"/>
    </location>
</feature>
<sequence>MWLDLGVFYKIVGILGTIAFAVPLVVLLIQLVKDRSPFILSTTLFVLFRAIGFITIAVAGFTSNDGAVKAGVILNNFVYFLLLVGLLQSVIRWHLVRNGKTWGRPQTVVSMVGAIIFLGTNILGASYETSKVNSESKAYRPGLLVASVAYVIYSVLLLVASMVFALKESQVYQAPRTRLVLALSPGLNLLRNIVLLIITLPNVTTSTSQYILVQICCLYVIEAIIVNMWAFTNVEKLLLESTLSDIRVDDPNASLQFDHDTKGSYPLQSGVNYSPYSEDVGPSKHSQAPMHSTAYSTTGAYTSAPPQIVQMPDHNDFPTSQDMGQQRTQTNAYPV</sequence>
<keyword evidence="4" id="KW-1185">Reference proteome</keyword>
<feature type="transmembrane region" description="Helical" evidence="2">
    <location>
        <begin position="6"/>
        <end position="31"/>
    </location>
</feature>
<feature type="transmembrane region" description="Helical" evidence="2">
    <location>
        <begin position="210"/>
        <end position="231"/>
    </location>
</feature>
<feature type="transmembrane region" description="Helical" evidence="2">
    <location>
        <begin position="107"/>
        <end position="127"/>
    </location>
</feature>
<organism evidence="3 4">
    <name type="scientific">Zancudomyces culisetae</name>
    <name type="common">Gut fungus</name>
    <name type="synonym">Smittium culisetae</name>
    <dbReference type="NCBI Taxonomy" id="1213189"/>
    <lineage>
        <taxon>Eukaryota</taxon>
        <taxon>Fungi</taxon>
        <taxon>Fungi incertae sedis</taxon>
        <taxon>Zoopagomycota</taxon>
        <taxon>Kickxellomycotina</taxon>
        <taxon>Harpellomycetes</taxon>
        <taxon>Harpellales</taxon>
        <taxon>Legeriomycetaceae</taxon>
        <taxon>Zancudomyces</taxon>
    </lineage>
</organism>
<name>A0A1R1PZP9_ZANCU</name>
<feature type="compositionally biased region" description="Polar residues" evidence="1">
    <location>
        <begin position="317"/>
        <end position="335"/>
    </location>
</feature>
<dbReference type="AlphaFoldDB" id="A0A1R1PZP9"/>
<gene>
    <name evidence="3" type="ORF">AX774_g7</name>
</gene>
<feature type="region of interest" description="Disordered" evidence="1">
    <location>
        <begin position="303"/>
        <end position="335"/>
    </location>
</feature>
<evidence type="ECO:0000256" key="1">
    <source>
        <dbReference type="SAM" id="MobiDB-lite"/>
    </source>
</evidence>